<protein>
    <submittedName>
        <fullName evidence="1">Uncharacterized protein</fullName>
    </submittedName>
</protein>
<evidence type="ECO:0000313" key="2">
    <source>
        <dbReference type="Proteomes" id="UP000839052"/>
    </source>
</evidence>
<dbReference type="EMBL" id="OU912926">
    <property type="protein sequence ID" value="CAG9933960.1"/>
    <property type="molecule type" value="Genomic_DNA"/>
</dbReference>
<dbReference type="RefSeq" id="WP_239797661.1">
    <property type="nucleotide sequence ID" value="NZ_OU912926.1"/>
</dbReference>
<organism evidence="1 2">
    <name type="scientific">Candidatus Nitrotoga arctica</name>
    <dbReference type="NCBI Taxonomy" id="453162"/>
    <lineage>
        <taxon>Bacteria</taxon>
        <taxon>Pseudomonadati</taxon>
        <taxon>Pseudomonadota</taxon>
        <taxon>Betaproteobacteria</taxon>
        <taxon>Nitrosomonadales</taxon>
        <taxon>Gallionellaceae</taxon>
        <taxon>Candidatus Nitrotoga</taxon>
    </lineage>
</organism>
<evidence type="ECO:0000313" key="1">
    <source>
        <dbReference type="EMBL" id="CAG9933960.1"/>
    </source>
</evidence>
<sequence>MLSKSARDFILHITNYFHGHWEDPEWGRRPVNQILVSLAIHELANGIQDAEAREHLHTITDKVISINAQRVAKEK</sequence>
<gene>
    <name evidence="1" type="ORF">NTG6680_2711</name>
</gene>
<accession>A0ABM8Z229</accession>
<name>A0ABM8Z229_9PROT</name>
<dbReference type="Proteomes" id="UP000839052">
    <property type="component" value="Chromosome"/>
</dbReference>
<proteinExistence type="predicted"/>
<keyword evidence="2" id="KW-1185">Reference proteome</keyword>
<reference evidence="1 2" key="1">
    <citation type="submission" date="2021-10" db="EMBL/GenBank/DDBJ databases">
        <authorList>
            <person name="Koch H."/>
        </authorList>
    </citation>
    <scope>NUCLEOTIDE SEQUENCE [LARGE SCALE GENOMIC DNA]</scope>
    <source>
        <strain evidence="1">6680</strain>
    </source>
</reference>